<dbReference type="PANTHER" id="PTHR46017:SF1">
    <property type="entry name" value="ALPHA-MANNOSIDASE 2C1"/>
    <property type="match status" value="1"/>
</dbReference>
<dbReference type="InterPro" id="IPR037094">
    <property type="entry name" value="Glyco_hydro_38_cen_sf"/>
</dbReference>
<dbReference type="GO" id="GO:0006013">
    <property type="term" value="P:mannose metabolic process"/>
    <property type="evidence" value="ECO:0007669"/>
    <property type="project" value="InterPro"/>
</dbReference>
<dbReference type="AlphaFoldDB" id="A0A7G9Z243"/>
<proteinExistence type="inferred from homology"/>
<accession>A0A7G9Z243</accession>
<dbReference type="GO" id="GO:0009313">
    <property type="term" value="P:oligosaccharide catabolic process"/>
    <property type="evidence" value="ECO:0007669"/>
    <property type="project" value="TreeGrafter"/>
</dbReference>
<dbReference type="Pfam" id="PF09261">
    <property type="entry name" value="Alpha-mann_mid"/>
    <property type="match status" value="1"/>
</dbReference>
<feature type="domain" description="Glycoside hydrolase family 38 central" evidence="5">
    <location>
        <begin position="288"/>
        <end position="358"/>
    </location>
</feature>
<evidence type="ECO:0000313" key="6">
    <source>
        <dbReference type="EMBL" id="QNO54327.1"/>
    </source>
</evidence>
<dbReference type="Gene3D" id="1.20.1270.50">
    <property type="entry name" value="Glycoside hydrolase family 38, central domain"/>
    <property type="match status" value="1"/>
</dbReference>
<dbReference type="Gene3D" id="2.60.40.2220">
    <property type="match status" value="1"/>
</dbReference>
<dbReference type="InterPro" id="IPR000602">
    <property type="entry name" value="Glyco_hydro_38_N"/>
</dbReference>
<dbReference type="SUPFAM" id="SSF88688">
    <property type="entry name" value="Families 57/38 glycoside transferase middle domain"/>
    <property type="match status" value="1"/>
</dbReference>
<dbReference type="InterPro" id="IPR028995">
    <property type="entry name" value="Glyco_hydro_57/38_cen_sf"/>
</dbReference>
<dbReference type="InterPro" id="IPR027291">
    <property type="entry name" value="Glyco_hydro_38_N_sf"/>
</dbReference>
<comment type="similarity">
    <text evidence="1">Belongs to the glycosyl hydrolase 38 family.</text>
</comment>
<evidence type="ECO:0000259" key="5">
    <source>
        <dbReference type="SMART" id="SM00872"/>
    </source>
</evidence>
<sequence>MAKESFLEEKDTIYLVPNAHFDALWVFTKEEHLYINLMLVLKEVAELVEKTDFKFLIEQTYLLEEMEKRCPELFTKIARHITNGDIEIADGEYVMADTMLPEGETLIREIMDGKRYAKKKFGVDVPVMWQADSFGLNAQLPQIYKNSGYRYVAFRRGVSKRKPSEFLWEGLDGTRILTHWMSLGTRAGLYLTLPKLDESYKKLKELATTSHILMPSGDEVTVPQPQMPDAVREWNAKKGEIARMKIATSCEFFEALEKEAEVGDFEFEVRKGEMYSGKYSEVFPSCCSSRMWLKQALRDYESWLLCCEHWGTISFLLNGYYPFDEFGSCWRKILFLAFHDVIPGTGMDRGYEEVKQYLSYLKTTLSPLSPSTFSKITEKEAEGGVESGDIIVFNSLSWEVRNWVEMELNFKEGDVEAIKGLKSGKEEIDVEVIKFARYEDDSVKYARIGFVPTVPAMGYKLYKIIEHEPKRHPYDPNFIMIRGNTVENRFFGVEIDSDTGLIDVIQKEDGGKREKICTANELVLEQEIGDLYHHWQTLKIPLKTETGEGVYFGSFRVENFWIDKSPLRRVINVETNYFSLRWPYRLKEEIEPIMWRHKFMMCTKKIIVYRDIPRIDFVTEIQDKHPKARIRVRFSTDIKSADYSCGSQFGVVSRLTDQCYYKPEPGVEWEEEPRGIFPSLKWLDYSDGKKGLTVIHRGIPENEVRDGNVYLTVLRSVSMLSSDGISGPAIPVPDARELNKRYEFRYSVYPHEGDWREASSYKHAIEFNTDLDTLQLPKGMKLPLNRSFLKIDPENVVLSALKRAEDGDGVILRFYETKGEETDAEITLFREPKAVKTVNMLEEEDEGVKKELKREGERIRLKMKPFEIVTLKVELSRTK</sequence>
<dbReference type="SUPFAM" id="SSF88713">
    <property type="entry name" value="Glycoside hydrolase/deacetylase"/>
    <property type="match status" value="1"/>
</dbReference>
<keyword evidence="2" id="KW-0479">Metal-binding</keyword>
<evidence type="ECO:0000256" key="3">
    <source>
        <dbReference type="ARBA" id="ARBA00022801"/>
    </source>
</evidence>
<dbReference type="SMART" id="SM00872">
    <property type="entry name" value="Alpha-mann_mid"/>
    <property type="match status" value="1"/>
</dbReference>
<dbReference type="Pfam" id="PF17677">
    <property type="entry name" value="Glyco_hydro38C2"/>
    <property type="match status" value="1"/>
</dbReference>
<dbReference type="Pfam" id="PF01074">
    <property type="entry name" value="Glyco_hydro_38N"/>
    <property type="match status" value="1"/>
</dbReference>
<dbReference type="InterPro" id="IPR011013">
    <property type="entry name" value="Gal_mutarotase_sf_dom"/>
</dbReference>
<dbReference type="InterPro" id="IPR015341">
    <property type="entry name" value="Glyco_hydro_38_cen"/>
</dbReference>
<reference evidence="6" key="1">
    <citation type="submission" date="2020-06" db="EMBL/GenBank/DDBJ databases">
        <title>Unique genomic features of the anaerobic methanotrophic archaea.</title>
        <authorList>
            <person name="Chadwick G.L."/>
            <person name="Skennerton C.T."/>
            <person name="Laso-Perez R."/>
            <person name="Leu A.O."/>
            <person name="Speth D.R."/>
            <person name="Yu H."/>
            <person name="Morgan-Lang C."/>
            <person name="Hatzenpichler R."/>
            <person name="Goudeau D."/>
            <person name="Malmstrom R."/>
            <person name="Brazelton W.J."/>
            <person name="Woyke T."/>
            <person name="Hallam S.J."/>
            <person name="Tyson G.W."/>
            <person name="Wegener G."/>
            <person name="Boetius A."/>
            <person name="Orphan V."/>
        </authorList>
    </citation>
    <scope>NUCLEOTIDE SEQUENCE</scope>
</reference>
<keyword evidence="4" id="KW-0326">Glycosidase</keyword>
<dbReference type="InterPro" id="IPR041147">
    <property type="entry name" value="GH38_C"/>
</dbReference>
<dbReference type="InterPro" id="IPR011682">
    <property type="entry name" value="Glyco_hydro_38_C"/>
</dbReference>
<dbReference type="SUPFAM" id="SSF74650">
    <property type="entry name" value="Galactose mutarotase-like"/>
    <property type="match status" value="1"/>
</dbReference>
<dbReference type="Pfam" id="PF07748">
    <property type="entry name" value="Glyco_hydro_38C"/>
    <property type="match status" value="1"/>
</dbReference>
<name>A0A7G9Z243_9EURY</name>
<evidence type="ECO:0000256" key="4">
    <source>
        <dbReference type="ARBA" id="ARBA00023295"/>
    </source>
</evidence>
<dbReference type="GO" id="GO:0030246">
    <property type="term" value="F:carbohydrate binding"/>
    <property type="evidence" value="ECO:0007669"/>
    <property type="project" value="InterPro"/>
</dbReference>
<dbReference type="PANTHER" id="PTHR46017">
    <property type="entry name" value="ALPHA-MANNOSIDASE 2C1"/>
    <property type="match status" value="1"/>
</dbReference>
<keyword evidence="3" id="KW-0378">Hydrolase</keyword>
<dbReference type="Gene3D" id="3.20.110.10">
    <property type="entry name" value="Glycoside hydrolase 38, N terminal domain"/>
    <property type="match status" value="1"/>
</dbReference>
<dbReference type="CDD" id="cd10786">
    <property type="entry name" value="GH38N_AMII_like"/>
    <property type="match status" value="1"/>
</dbReference>
<dbReference type="EMBL" id="MT631575">
    <property type="protein sequence ID" value="QNO54327.1"/>
    <property type="molecule type" value="Genomic_DNA"/>
</dbReference>
<evidence type="ECO:0000256" key="2">
    <source>
        <dbReference type="ARBA" id="ARBA00022723"/>
    </source>
</evidence>
<evidence type="ECO:0000256" key="1">
    <source>
        <dbReference type="ARBA" id="ARBA00009792"/>
    </source>
</evidence>
<dbReference type="Gene3D" id="2.70.98.30">
    <property type="entry name" value="Golgi alpha-mannosidase II, domain 4"/>
    <property type="match status" value="1"/>
</dbReference>
<dbReference type="InterPro" id="IPR011330">
    <property type="entry name" value="Glyco_hydro/deAcase_b/a-brl"/>
</dbReference>
<protein>
    <recommendedName>
        <fullName evidence="5">Glycoside hydrolase family 38 central domain-containing protein</fullName>
    </recommendedName>
</protein>
<dbReference type="GO" id="GO:0004559">
    <property type="term" value="F:alpha-mannosidase activity"/>
    <property type="evidence" value="ECO:0007669"/>
    <property type="project" value="InterPro"/>
</dbReference>
<dbReference type="GO" id="GO:0046872">
    <property type="term" value="F:metal ion binding"/>
    <property type="evidence" value="ECO:0007669"/>
    <property type="project" value="UniProtKB-KW"/>
</dbReference>
<organism evidence="6">
    <name type="scientific">Candidatus Methanophaga sp. ANME-1 ERB7</name>
    <dbReference type="NCBI Taxonomy" id="2759913"/>
    <lineage>
        <taxon>Archaea</taxon>
        <taxon>Methanobacteriati</taxon>
        <taxon>Methanobacteriota</taxon>
        <taxon>Stenosarchaea group</taxon>
        <taxon>Methanomicrobia</taxon>
        <taxon>Candidatus Methanophagales</taxon>
        <taxon>Candidatus Methanophagaceae</taxon>
        <taxon>Candidatus Methanophaga</taxon>
    </lineage>
</organism>
<gene>
    <name evidence="6" type="ORF">MAAFGJEL_00019</name>
</gene>